<dbReference type="NCBIfam" id="TIGR01431">
    <property type="entry name" value="adm_rel"/>
    <property type="match status" value="1"/>
</dbReference>
<keyword evidence="9" id="KW-0378">Hydrolase</keyword>
<keyword evidence="6" id="KW-0964">Secreted</keyword>
<dbReference type="Pfam" id="PF08451">
    <property type="entry name" value="A_deaminase_N"/>
    <property type="match status" value="1"/>
</dbReference>
<evidence type="ECO:0000256" key="2">
    <source>
        <dbReference type="ARBA" id="ARBA00004613"/>
    </source>
</evidence>
<comment type="caution">
    <text evidence="13">The sequence shown here is derived from an EMBL/GenBank/DDBJ whole genome shotgun (WGS) entry which is preliminary data.</text>
</comment>
<protein>
    <recommendedName>
        <fullName evidence="5">Adenosine deaminase</fullName>
        <ecNumber evidence="4">3.5.4.4</ecNumber>
    </recommendedName>
</protein>
<organism evidence="13 14">
    <name type="scientific">Petrolisthes cinctipes</name>
    <name type="common">Flat porcelain crab</name>
    <dbReference type="NCBI Taxonomy" id="88211"/>
    <lineage>
        <taxon>Eukaryota</taxon>
        <taxon>Metazoa</taxon>
        <taxon>Ecdysozoa</taxon>
        <taxon>Arthropoda</taxon>
        <taxon>Crustacea</taxon>
        <taxon>Multicrustacea</taxon>
        <taxon>Malacostraca</taxon>
        <taxon>Eumalacostraca</taxon>
        <taxon>Eucarida</taxon>
        <taxon>Decapoda</taxon>
        <taxon>Pleocyemata</taxon>
        <taxon>Anomura</taxon>
        <taxon>Galatheoidea</taxon>
        <taxon>Porcellanidae</taxon>
        <taxon>Petrolisthes</taxon>
    </lineage>
</organism>
<comment type="catalytic activity">
    <reaction evidence="10">
        <text>adenosine + H2O + H(+) = inosine + NH4(+)</text>
        <dbReference type="Rhea" id="RHEA:24408"/>
        <dbReference type="ChEBI" id="CHEBI:15377"/>
        <dbReference type="ChEBI" id="CHEBI:15378"/>
        <dbReference type="ChEBI" id="CHEBI:16335"/>
        <dbReference type="ChEBI" id="CHEBI:17596"/>
        <dbReference type="ChEBI" id="CHEBI:28938"/>
        <dbReference type="EC" id="3.5.4.4"/>
    </reaction>
</comment>
<comment type="cofactor">
    <cofactor evidence="1">
        <name>Zn(2+)</name>
        <dbReference type="ChEBI" id="CHEBI:29105"/>
    </cofactor>
</comment>
<dbReference type="SUPFAM" id="SSF51556">
    <property type="entry name" value="Metallo-dependent hydrolases"/>
    <property type="match status" value="1"/>
</dbReference>
<dbReference type="GO" id="GO:0004000">
    <property type="term" value="F:adenosine deaminase activity"/>
    <property type="evidence" value="ECO:0007669"/>
    <property type="project" value="InterPro"/>
</dbReference>
<sequence length="471" mass="52891">MNISEYKEQRESFLAQEKTVILGQDQVLTTDEEVVNQILLTAKMAEMNDGFDTPHNFLPAKNFLTVISDIQASEVFKIIQKMPKGAALHVHDVALTSLEWVIEELAYWPDLYMCITPQDLLLLKFFDNPDTSCAWQLVSEVRDSYPHPRSSTLSSTTGFPSSQTPDDIRIDGTLLTPDETLTVYQDTITRFVQDHPEDFLGARYIYAPMRRIDNATMNGYVDNMIDMAGKFPNLVAGFDLVGQEDKGETLINLLEPLLRLSDADIPVFYHAGETDWMGMSTDENIVDALFLNATRIGHGYALVKHPKAKELALQHNTPIEVCPVSNQVLKLVSDLRNHPAAQLVAEGFPIVISSDDPGAWGSKGLSYDFYEAFMALGGAKADLRFLKQLAINSITYSSVDENTKSQMMQRWEEKWNTFISETLSLHTNTVIHQPVNKESVGLHHQHLWSSYSNNSIISFPPSTTAKSTQRP</sequence>
<dbReference type="EMBL" id="JAWQEG010001987">
    <property type="protein sequence ID" value="KAK3875288.1"/>
    <property type="molecule type" value="Genomic_DNA"/>
</dbReference>
<dbReference type="PANTHER" id="PTHR11409">
    <property type="entry name" value="ADENOSINE DEAMINASE"/>
    <property type="match status" value="1"/>
</dbReference>
<dbReference type="EC" id="3.5.4.4" evidence="4"/>
<dbReference type="InterPro" id="IPR001365">
    <property type="entry name" value="A_deaminase_dom"/>
</dbReference>
<dbReference type="PANTHER" id="PTHR11409:SF39">
    <property type="entry name" value="ADENOSINE DEAMINASE 2"/>
    <property type="match status" value="1"/>
</dbReference>
<evidence type="ECO:0000256" key="4">
    <source>
        <dbReference type="ARBA" id="ARBA00012784"/>
    </source>
</evidence>
<gene>
    <name evidence="13" type="ORF">Pcinc_019823</name>
</gene>
<reference evidence="13" key="1">
    <citation type="submission" date="2023-10" db="EMBL/GenBank/DDBJ databases">
        <title>Genome assemblies of two species of porcelain crab, Petrolisthes cinctipes and Petrolisthes manimaculis (Anomura: Porcellanidae).</title>
        <authorList>
            <person name="Angst P."/>
        </authorList>
    </citation>
    <scope>NUCLEOTIDE SEQUENCE</scope>
    <source>
        <strain evidence="13">PB745_01</strain>
        <tissue evidence="13">Gill</tissue>
    </source>
</reference>
<dbReference type="Pfam" id="PF00962">
    <property type="entry name" value="A_deaminase"/>
    <property type="match status" value="1"/>
</dbReference>
<keyword evidence="7" id="KW-0479">Metal-binding</keyword>
<evidence type="ECO:0000256" key="6">
    <source>
        <dbReference type="ARBA" id="ARBA00022525"/>
    </source>
</evidence>
<evidence type="ECO:0000259" key="11">
    <source>
        <dbReference type="Pfam" id="PF00962"/>
    </source>
</evidence>
<accession>A0AAE1KKL5</accession>
<dbReference type="GO" id="GO:0046872">
    <property type="term" value="F:metal ion binding"/>
    <property type="evidence" value="ECO:0007669"/>
    <property type="project" value="UniProtKB-KW"/>
</dbReference>
<feature type="domain" description="Adenosine deaminase" evidence="11">
    <location>
        <begin position="200"/>
        <end position="410"/>
    </location>
</feature>
<name>A0AAE1KKL5_PETCI</name>
<dbReference type="Gene3D" id="3.20.20.140">
    <property type="entry name" value="Metal-dependent hydrolases"/>
    <property type="match status" value="1"/>
</dbReference>
<evidence type="ECO:0000256" key="9">
    <source>
        <dbReference type="ARBA" id="ARBA00022801"/>
    </source>
</evidence>
<dbReference type="GO" id="GO:0046103">
    <property type="term" value="P:inosine biosynthetic process"/>
    <property type="evidence" value="ECO:0007669"/>
    <property type="project" value="TreeGrafter"/>
</dbReference>
<evidence type="ECO:0000313" key="14">
    <source>
        <dbReference type="Proteomes" id="UP001286313"/>
    </source>
</evidence>
<evidence type="ECO:0000256" key="1">
    <source>
        <dbReference type="ARBA" id="ARBA00001947"/>
    </source>
</evidence>
<keyword evidence="14" id="KW-1185">Reference proteome</keyword>
<dbReference type="GO" id="GO:0006154">
    <property type="term" value="P:adenosine catabolic process"/>
    <property type="evidence" value="ECO:0007669"/>
    <property type="project" value="InterPro"/>
</dbReference>
<evidence type="ECO:0000313" key="13">
    <source>
        <dbReference type="EMBL" id="KAK3875288.1"/>
    </source>
</evidence>
<proteinExistence type="inferred from homology"/>
<dbReference type="InterPro" id="IPR032466">
    <property type="entry name" value="Metal_Hydrolase"/>
</dbReference>
<comment type="similarity">
    <text evidence="3">Belongs to the metallo-dependent hydrolases superfamily. Adenosine and AMP deaminases family. ADGF subfamily.</text>
</comment>
<evidence type="ECO:0000256" key="7">
    <source>
        <dbReference type="ARBA" id="ARBA00022723"/>
    </source>
</evidence>
<evidence type="ECO:0000256" key="3">
    <source>
        <dbReference type="ARBA" id="ARBA00006083"/>
    </source>
</evidence>
<evidence type="ECO:0000256" key="8">
    <source>
        <dbReference type="ARBA" id="ARBA00022729"/>
    </source>
</evidence>
<dbReference type="AlphaFoldDB" id="A0AAE1KKL5"/>
<dbReference type="FunFam" id="3.20.20.140:FF:000017">
    <property type="entry name" value="Adenosine deaminase 2"/>
    <property type="match status" value="1"/>
</dbReference>
<evidence type="ECO:0000259" key="12">
    <source>
        <dbReference type="Pfam" id="PF08451"/>
    </source>
</evidence>
<comment type="subcellular location">
    <subcellularLocation>
        <location evidence="2">Secreted</location>
    </subcellularLocation>
</comment>
<dbReference type="InterPro" id="IPR006331">
    <property type="entry name" value="ADGF"/>
</dbReference>
<feature type="domain" description="Adenosine/AMP deaminase N-terminal" evidence="12">
    <location>
        <begin position="4"/>
        <end position="79"/>
    </location>
</feature>
<dbReference type="Proteomes" id="UP001286313">
    <property type="component" value="Unassembled WGS sequence"/>
</dbReference>
<dbReference type="InterPro" id="IPR013659">
    <property type="entry name" value="A_deaminase_N"/>
</dbReference>
<evidence type="ECO:0000256" key="5">
    <source>
        <dbReference type="ARBA" id="ARBA00018099"/>
    </source>
</evidence>
<dbReference type="GO" id="GO:0005615">
    <property type="term" value="C:extracellular space"/>
    <property type="evidence" value="ECO:0007669"/>
    <property type="project" value="InterPro"/>
</dbReference>
<keyword evidence="8" id="KW-0732">Signal</keyword>
<dbReference type="InterPro" id="IPR006330">
    <property type="entry name" value="Ado/ade_deaminase"/>
</dbReference>
<evidence type="ECO:0000256" key="10">
    <source>
        <dbReference type="ARBA" id="ARBA00047764"/>
    </source>
</evidence>